<accession>A0A4Z2GQR8</accession>
<dbReference type="AlphaFoldDB" id="A0A4Z2GQR8"/>
<proteinExistence type="predicted"/>
<evidence type="ECO:0000313" key="1">
    <source>
        <dbReference type="EMBL" id="TNN55113.1"/>
    </source>
</evidence>
<organism evidence="1 2">
    <name type="scientific">Liparis tanakae</name>
    <name type="common">Tanaka's snailfish</name>
    <dbReference type="NCBI Taxonomy" id="230148"/>
    <lineage>
        <taxon>Eukaryota</taxon>
        <taxon>Metazoa</taxon>
        <taxon>Chordata</taxon>
        <taxon>Craniata</taxon>
        <taxon>Vertebrata</taxon>
        <taxon>Euteleostomi</taxon>
        <taxon>Actinopterygii</taxon>
        <taxon>Neopterygii</taxon>
        <taxon>Teleostei</taxon>
        <taxon>Neoteleostei</taxon>
        <taxon>Acanthomorphata</taxon>
        <taxon>Eupercaria</taxon>
        <taxon>Perciformes</taxon>
        <taxon>Cottioidei</taxon>
        <taxon>Cottales</taxon>
        <taxon>Liparidae</taxon>
        <taxon>Liparis</taxon>
    </lineage>
</organism>
<sequence>MEVVVEEVVVDECRSVLPKSPGYKRELRFVRFERMSNSIRFSFGRRATWVGDICSPPGRRHRGTYVEHGPRRTGARLAPSPVLSAQKTSNVFPLFPTVF</sequence>
<gene>
    <name evidence="1" type="ORF">EYF80_034697</name>
</gene>
<name>A0A4Z2GQR8_9TELE</name>
<protein>
    <submittedName>
        <fullName evidence="1">Uncharacterized protein</fullName>
    </submittedName>
</protein>
<dbReference type="Proteomes" id="UP000314294">
    <property type="component" value="Unassembled WGS sequence"/>
</dbReference>
<reference evidence="1 2" key="1">
    <citation type="submission" date="2019-03" db="EMBL/GenBank/DDBJ databases">
        <title>First draft genome of Liparis tanakae, snailfish: a comprehensive survey of snailfish specific genes.</title>
        <authorList>
            <person name="Kim W."/>
            <person name="Song I."/>
            <person name="Jeong J.-H."/>
            <person name="Kim D."/>
            <person name="Kim S."/>
            <person name="Ryu S."/>
            <person name="Song J.Y."/>
            <person name="Lee S.K."/>
        </authorList>
    </citation>
    <scope>NUCLEOTIDE SEQUENCE [LARGE SCALE GENOMIC DNA]</scope>
    <source>
        <tissue evidence="1">Muscle</tissue>
    </source>
</reference>
<evidence type="ECO:0000313" key="2">
    <source>
        <dbReference type="Proteomes" id="UP000314294"/>
    </source>
</evidence>
<comment type="caution">
    <text evidence="1">The sequence shown here is derived from an EMBL/GenBank/DDBJ whole genome shotgun (WGS) entry which is preliminary data.</text>
</comment>
<keyword evidence="2" id="KW-1185">Reference proteome</keyword>
<dbReference type="EMBL" id="SRLO01000465">
    <property type="protein sequence ID" value="TNN55113.1"/>
    <property type="molecule type" value="Genomic_DNA"/>
</dbReference>